<evidence type="ECO:0000313" key="8">
    <source>
        <dbReference type="EMBL" id="ABJ67182.1"/>
    </source>
</evidence>
<dbReference type="InterPro" id="IPR019931">
    <property type="entry name" value="LPXTG_anchor"/>
</dbReference>
<organism evidence="8 9">
    <name type="scientific">Pediococcus pentosaceus (strain ATCC 25745 / CCUG 21536 / LMG 10740 / 183-1w)</name>
    <dbReference type="NCBI Taxonomy" id="278197"/>
    <lineage>
        <taxon>Bacteria</taxon>
        <taxon>Bacillati</taxon>
        <taxon>Bacillota</taxon>
        <taxon>Bacilli</taxon>
        <taxon>Lactobacillales</taxon>
        <taxon>Lactobacillaceae</taxon>
        <taxon>Pediococcus</taxon>
    </lineage>
</organism>
<evidence type="ECO:0000313" key="9">
    <source>
        <dbReference type="Proteomes" id="UP000000773"/>
    </source>
</evidence>
<evidence type="ECO:0000256" key="4">
    <source>
        <dbReference type="ARBA" id="ARBA00023088"/>
    </source>
</evidence>
<dbReference type="HOGENOM" id="CLU_325669_0_0_9"/>
<proteinExistence type="predicted"/>
<keyword evidence="6" id="KW-0812">Transmembrane</keyword>
<feature type="transmembrane region" description="Helical" evidence="6">
    <location>
        <begin position="862"/>
        <end position="881"/>
    </location>
</feature>
<dbReference type="InterPro" id="IPR008966">
    <property type="entry name" value="Adhesion_dom_sf"/>
</dbReference>
<feature type="domain" description="Gram-positive cocci surface proteins LPxTG" evidence="7">
    <location>
        <begin position="854"/>
        <end position="885"/>
    </location>
</feature>
<feature type="region of interest" description="Disordered" evidence="5">
    <location>
        <begin position="153"/>
        <end position="177"/>
    </location>
</feature>
<sequence length="885" mass="93479">MGKAFRWLYLLSTFLLMIGQAISPSMVSAKSLKDSGIEVGISMTDPISSQQKVTTVISIQGSEDEMSIGSKVIVNIPGSTVQSGVEGINLVGAGLQGFDGPTITKVGDNYQLVYVKNSESVAGGEQATISWTSPGWYPGDEPGEVESTIKYEDAQDTSKNASDSTQSNTKGTLSPAKPDFGKWTMMAKTDDIPNYKGVALMNPSNSAVNVYDLPVNYGNKKMSNATVKDVLPADTHFVYPGISVQTDLKTTNNIRILKLNGSGFTNVTDQFAGGIKVNGRTLSVDFGNAMNDGSAYVVEYAVAPDDGQTPTTYGVKANSAELNYMDSEGDSKQATASLNQAIDDNSNGSFKFTKEVKQTEYLMGSKYLDYTIKLTNNHNFLIPSGSIIEDVLPMGLDYVSTDNSSTAVDVKPSVAGQNVQWTLNQDLDTGESAVVHFRVKVDESQFQPGEKINNKAVLHRVGSKDINSNTTTILVFNGKIKISKTDAETETALAGAEFDILDQDGKVVDHVKTSSDGAIISKTLPTGDYSVKETKAPEGYELSEKDYTVHLDYQHAKNGIVEVNVEDIPDTISTTDTSDTTDTTSTTDTSDTTDTTSTTDTSDTTDTTSTTDTSDTTDTTSTTDTSDTTDTTSTTDTSDTTDTTSTTDTSDTTDTTSTTDTSDTTDTTSTTDTSDTTDTTSTTDTSDTTDTTSTTDTSDMTDTTSTTNTSDTTDTTSTTDTSDTTDTTSTTDTSDTTDTTSTTDTSDTTDTTSTTNTSDTADTTSTTDTSDTTDTTSITDTSDTTDSASTTDTSNTTGTTSTTDTTSTSNSTKNSVPKLPGKITSGSSGTSTSKKGNSTSKKSSGLKSPLASLLPQTGEKGGWILTFVGVVILGVVGWFVFKKKR</sequence>
<dbReference type="EMBL" id="CP000422">
    <property type="protein sequence ID" value="ABJ67182.1"/>
    <property type="molecule type" value="Genomic_DNA"/>
</dbReference>
<feature type="compositionally biased region" description="Polar residues" evidence="5">
    <location>
        <begin position="157"/>
        <end position="172"/>
    </location>
</feature>
<dbReference type="Gene3D" id="2.60.40.10">
    <property type="entry name" value="Immunoglobulins"/>
    <property type="match status" value="1"/>
</dbReference>
<dbReference type="Pfam" id="PF00746">
    <property type="entry name" value="Gram_pos_anchor"/>
    <property type="match status" value="1"/>
</dbReference>
<keyword evidence="4" id="KW-0572">Peptidoglycan-anchor</keyword>
<evidence type="ECO:0000256" key="3">
    <source>
        <dbReference type="ARBA" id="ARBA00022729"/>
    </source>
</evidence>
<protein>
    <submittedName>
        <fullName evidence="8">Predicted outer membrane protein</fullName>
    </submittedName>
</protein>
<dbReference type="PROSITE" id="PS50847">
    <property type="entry name" value="GRAM_POS_ANCHORING"/>
    <property type="match status" value="1"/>
</dbReference>
<evidence type="ECO:0000256" key="6">
    <source>
        <dbReference type="SAM" id="Phobius"/>
    </source>
</evidence>
<dbReference type="eggNOG" id="COG4932">
    <property type="taxonomic scope" value="Bacteria"/>
</dbReference>
<keyword evidence="6" id="KW-1133">Transmembrane helix</keyword>
<keyword evidence="6" id="KW-0472">Membrane</keyword>
<keyword evidence="1" id="KW-0134">Cell wall</keyword>
<dbReference type="Pfam" id="PF17802">
    <property type="entry name" value="SpaA"/>
    <property type="match status" value="1"/>
</dbReference>
<feature type="compositionally biased region" description="Low complexity" evidence="5">
    <location>
        <begin position="570"/>
        <end position="812"/>
    </location>
</feature>
<dbReference type="InterPro" id="IPR013783">
    <property type="entry name" value="Ig-like_fold"/>
</dbReference>
<dbReference type="AlphaFoldDB" id="Q03HZ0"/>
<evidence type="ECO:0000256" key="2">
    <source>
        <dbReference type="ARBA" id="ARBA00022525"/>
    </source>
</evidence>
<dbReference type="NCBIfam" id="TIGR01167">
    <property type="entry name" value="LPXTG_anchor"/>
    <property type="match status" value="1"/>
</dbReference>
<dbReference type="SUPFAM" id="SSF49478">
    <property type="entry name" value="Cna protein B-type domain"/>
    <property type="match status" value="1"/>
</dbReference>
<evidence type="ECO:0000256" key="1">
    <source>
        <dbReference type="ARBA" id="ARBA00022512"/>
    </source>
</evidence>
<dbReference type="SUPFAM" id="SSF49401">
    <property type="entry name" value="Bacterial adhesins"/>
    <property type="match status" value="1"/>
</dbReference>
<evidence type="ECO:0000256" key="5">
    <source>
        <dbReference type="SAM" id="MobiDB-lite"/>
    </source>
</evidence>
<keyword evidence="3" id="KW-0732">Signal</keyword>
<evidence type="ECO:0000259" key="7">
    <source>
        <dbReference type="PROSITE" id="PS50847"/>
    </source>
</evidence>
<gene>
    <name evidence="8" type="ordered locus">PEPE_0071</name>
</gene>
<feature type="region of interest" description="Disordered" evidence="5">
    <location>
        <begin position="570"/>
        <end position="849"/>
    </location>
</feature>
<accession>Q03HZ0</accession>
<dbReference type="KEGG" id="ppe:PEPE_0071"/>
<dbReference type="Proteomes" id="UP000000773">
    <property type="component" value="Chromosome"/>
</dbReference>
<dbReference type="STRING" id="278197.PEPE_0071"/>
<dbReference type="InterPro" id="IPR041033">
    <property type="entry name" value="SpaA_PFL_dom_1"/>
</dbReference>
<name>Q03HZ0_PEDPA</name>
<feature type="compositionally biased region" description="Low complexity" evidence="5">
    <location>
        <begin position="824"/>
        <end position="849"/>
    </location>
</feature>
<keyword evidence="2" id="KW-0964">Secreted</keyword>
<reference evidence="8 9" key="1">
    <citation type="journal article" date="2006" name="Proc. Natl. Acad. Sci. U.S.A.">
        <title>Comparative genomics of the lactic acid bacteria.</title>
        <authorList>
            <person name="Makarova K."/>
            <person name="Slesarev A."/>
            <person name="Wolf Y."/>
            <person name="Sorokin A."/>
            <person name="Mirkin B."/>
            <person name="Koonin E."/>
            <person name="Pavlov A."/>
            <person name="Pavlova N."/>
            <person name="Karamychev V."/>
            <person name="Polouchine N."/>
            <person name="Shakhova V."/>
            <person name="Grigoriev I."/>
            <person name="Lou Y."/>
            <person name="Rohksar D."/>
            <person name="Lucas S."/>
            <person name="Huang K."/>
            <person name="Goodstein D.M."/>
            <person name="Hawkins T."/>
            <person name="Plengvidhya V."/>
            <person name="Welker D."/>
            <person name="Hughes J."/>
            <person name="Goh Y."/>
            <person name="Benson A."/>
            <person name="Baldwin K."/>
            <person name="Lee J.H."/>
            <person name="Diaz-Muniz I."/>
            <person name="Dosti B."/>
            <person name="Smeianov V."/>
            <person name="Wechter W."/>
            <person name="Barabote R."/>
            <person name="Lorca G."/>
            <person name="Altermann E."/>
            <person name="Barrangou R."/>
            <person name="Ganesan B."/>
            <person name="Xie Y."/>
            <person name="Rawsthorne H."/>
            <person name="Tamir D."/>
            <person name="Parker C."/>
            <person name="Breidt F."/>
            <person name="Broadbent J."/>
            <person name="Hutkins R."/>
            <person name="O'Sullivan D."/>
            <person name="Steele J."/>
            <person name="Unlu G."/>
            <person name="Saier M."/>
            <person name="Klaenhammer T."/>
            <person name="Richardson P."/>
            <person name="Kozyavkin S."/>
            <person name="Weimer B."/>
            <person name="Mills D."/>
        </authorList>
    </citation>
    <scope>NUCLEOTIDE SEQUENCE [LARGE SCALE GENOMIC DNA]</scope>
    <source>
        <strain evidence="9">ATCC 25745 / CCUG 21536 / LMG 10740 / 183-1w</strain>
    </source>
</reference>